<proteinExistence type="predicted"/>
<reference evidence="1 2" key="1">
    <citation type="journal article" date="2008" name="J. Bacteriol.">
        <title>The genome of Heliobacterium modesticaldum, a phototrophic representative of the Firmicutes containing the simplest photosynthetic apparatus.</title>
        <authorList>
            <person name="Sattley W.M."/>
            <person name="Madigan M.T."/>
            <person name="Swingley W.D."/>
            <person name="Cheung P.C."/>
            <person name="Clocksin K.M."/>
            <person name="Conrad A.L."/>
            <person name="Dejesa L.C."/>
            <person name="Honchak B.M."/>
            <person name="Jung D.O."/>
            <person name="Karbach L.E."/>
            <person name="Kurdoglu A."/>
            <person name="Lahiri S."/>
            <person name="Mastrian S.D."/>
            <person name="Page L.E."/>
            <person name="Taylor H.L."/>
            <person name="Wang Z.T."/>
            <person name="Raymond J."/>
            <person name="Chen M."/>
            <person name="Blankenship R.E."/>
            <person name="Touchman J.W."/>
        </authorList>
    </citation>
    <scope>NUCLEOTIDE SEQUENCE [LARGE SCALE GENOMIC DNA]</scope>
    <source>
        <strain evidence="2">ATCC 51547 / Ice1</strain>
    </source>
</reference>
<name>B0TFZ9_HELMI</name>
<dbReference type="KEGG" id="hmo:HM1_0542"/>
<dbReference type="HOGENOM" id="CLU_3344436_0_0_9"/>
<dbReference type="Proteomes" id="UP000008550">
    <property type="component" value="Chromosome"/>
</dbReference>
<accession>B0TFZ9</accession>
<organism evidence="1 2">
    <name type="scientific">Heliobacterium modesticaldum (strain ATCC 51547 / Ice1)</name>
    <dbReference type="NCBI Taxonomy" id="498761"/>
    <lineage>
        <taxon>Bacteria</taxon>
        <taxon>Bacillati</taxon>
        <taxon>Bacillota</taxon>
        <taxon>Clostridia</taxon>
        <taxon>Eubacteriales</taxon>
        <taxon>Heliobacteriaceae</taxon>
        <taxon>Heliomicrobium</taxon>
    </lineage>
</organism>
<gene>
    <name evidence="1" type="ORF">HM1_0542</name>
</gene>
<evidence type="ECO:0000313" key="2">
    <source>
        <dbReference type="Proteomes" id="UP000008550"/>
    </source>
</evidence>
<sequence length="37" mass="3988">MNSGGSVFVFRWWIVSSTPVKVVCGDKATEAEALIVC</sequence>
<dbReference type="AlphaFoldDB" id="B0TFZ9"/>
<evidence type="ECO:0000313" key="1">
    <source>
        <dbReference type="EMBL" id="ABZ83156.1"/>
    </source>
</evidence>
<keyword evidence="2" id="KW-1185">Reference proteome</keyword>
<protein>
    <submittedName>
        <fullName evidence="1">Uncharacterized protein</fullName>
    </submittedName>
</protein>
<dbReference type="EMBL" id="CP000930">
    <property type="protein sequence ID" value="ABZ83156.1"/>
    <property type="molecule type" value="Genomic_DNA"/>
</dbReference>